<keyword evidence="4" id="KW-0406">Ion transport</keyword>
<keyword evidence="14" id="KW-1185">Reference proteome</keyword>
<proteinExistence type="inferred from homology"/>
<keyword evidence="4" id="KW-0410">Iron transport</keyword>
<evidence type="ECO:0000256" key="3">
    <source>
        <dbReference type="ARBA" id="ARBA00022452"/>
    </source>
</evidence>
<keyword evidence="7 11" id="KW-0798">TonB box</keyword>
<comment type="subcellular location">
    <subcellularLocation>
        <location evidence="1 10">Cell outer membrane</location>
        <topology evidence="1 10">Multi-pass membrane protein</topology>
    </subcellularLocation>
</comment>
<evidence type="ECO:0000259" key="12">
    <source>
        <dbReference type="SMART" id="SM00965"/>
    </source>
</evidence>
<dbReference type="PROSITE" id="PS52016">
    <property type="entry name" value="TONB_DEPENDENT_REC_3"/>
    <property type="match status" value="1"/>
</dbReference>
<keyword evidence="8 10" id="KW-0472">Membrane</keyword>
<keyword evidence="9 10" id="KW-0998">Cell outer membrane</keyword>
<dbReference type="SMART" id="SM00965">
    <property type="entry name" value="STN"/>
    <property type="match status" value="1"/>
</dbReference>
<dbReference type="Gene3D" id="3.55.50.30">
    <property type="match status" value="1"/>
</dbReference>
<dbReference type="GO" id="GO:0009279">
    <property type="term" value="C:cell outer membrane"/>
    <property type="evidence" value="ECO:0007669"/>
    <property type="project" value="UniProtKB-SubCell"/>
</dbReference>
<dbReference type="InterPro" id="IPR023996">
    <property type="entry name" value="TonB-dep_OMP_SusC/RagA"/>
</dbReference>
<keyword evidence="13" id="KW-0675">Receptor</keyword>
<dbReference type="InterPro" id="IPR008969">
    <property type="entry name" value="CarboxyPept-like_regulatory"/>
</dbReference>
<dbReference type="InterPro" id="IPR012910">
    <property type="entry name" value="Plug_dom"/>
</dbReference>
<dbReference type="SUPFAM" id="SSF56935">
    <property type="entry name" value="Porins"/>
    <property type="match status" value="1"/>
</dbReference>
<organism evidence="13 14">
    <name type="scientific">Carboxylicivirga sediminis</name>
    <dbReference type="NCBI Taxonomy" id="2006564"/>
    <lineage>
        <taxon>Bacteria</taxon>
        <taxon>Pseudomonadati</taxon>
        <taxon>Bacteroidota</taxon>
        <taxon>Bacteroidia</taxon>
        <taxon>Marinilabiliales</taxon>
        <taxon>Marinilabiliaceae</taxon>
        <taxon>Carboxylicivirga</taxon>
    </lineage>
</organism>
<evidence type="ECO:0000256" key="8">
    <source>
        <dbReference type="ARBA" id="ARBA00023136"/>
    </source>
</evidence>
<dbReference type="InterPro" id="IPR036942">
    <property type="entry name" value="Beta-barrel_TonB_sf"/>
</dbReference>
<name>A0A941F468_9BACT</name>
<evidence type="ECO:0000256" key="4">
    <source>
        <dbReference type="ARBA" id="ARBA00022496"/>
    </source>
</evidence>
<dbReference type="Gene3D" id="2.60.40.1120">
    <property type="entry name" value="Carboxypeptidase-like, regulatory domain"/>
    <property type="match status" value="1"/>
</dbReference>
<dbReference type="GO" id="GO:0006826">
    <property type="term" value="P:iron ion transport"/>
    <property type="evidence" value="ECO:0007669"/>
    <property type="project" value="UniProtKB-KW"/>
</dbReference>
<evidence type="ECO:0000256" key="10">
    <source>
        <dbReference type="PROSITE-ProRule" id="PRU01360"/>
    </source>
</evidence>
<dbReference type="InterPro" id="IPR000531">
    <property type="entry name" value="Beta-barrel_TonB"/>
</dbReference>
<dbReference type="InterPro" id="IPR023997">
    <property type="entry name" value="TonB-dep_OMP_SusC/RagA_CS"/>
</dbReference>
<dbReference type="InterPro" id="IPR011662">
    <property type="entry name" value="Secretin/TonB_short_N"/>
</dbReference>
<evidence type="ECO:0000313" key="14">
    <source>
        <dbReference type="Proteomes" id="UP000679220"/>
    </source>
</evidence>
<evidence type="ECO:0000256" key="7">
    <source>
        <dbReference type="ARBA" id="ARBA00023077"/>
    </source>
</evidence>
<sequence>MKKNSPDRYVLFKSLLVMKLTVLLLLVFTINAFSSVYSQKSRVTINLKNVSLEKALETIEKESDYKFFYHNERIDLSEHVSVELENATIEDVLSKILDSNNVDYKIIDQSIILTEPAHYLPNGAQQQTKITVTGVVRDAAGDPLPGVTVLEKGTTNGSITGIDGSYSIITDNQDATILFTFIGFEKQEIKIAGRTSIDITLMEETTGLDEVVVVGFGTQKKSNVTGATTTVAMEDVLGNRPVTNTMQAIQGTVPGMQITVPSGEPGATTSINIRGTTSINGGSALILMDNVPVSSEDVNPQDVESITVLKDAAASSIYGARAAFGVILITTKKGGKDQPVKFNYSNTFSFGTATDIAEKESTYNFVNAMNDWGVTSYWTNQDIPTWVNFLEEYKNNKGLYPEGYATDEYGVRYPLTNTGTIDELIGQGSFSQIHNFNFSGGGKRSQYRVSLGYSDENGIMVSENDRYTKYNFATYLSTDLTDNLKASVNIAYRNSSKLTPRTSYYNAVTAKPWTPASGNYTLEDGTSVPYDAPSNLAKLQQPNEETQGNMRLLGKLEYEPFKDLILTGEYTYESKNQNNYSMDEQLDFVDANRYTLKEGNSESTFYRKSNTQRTYNATNFYAKYKKQIGNHHFNALAGINKEEFHSENFWARKAELLNADLPALSTATGTITADDSFGEWAVLGYFGRINYNYKEKYFIEANGRYDGSSKFAAREKYGFFPSFSVGWNMAREEFMSNFETISHLKLRASWGEIGNQEVNGNYLSIPGMPITNANWINPDSGLRYNTVNPPSLVSQTFTWETVQTLNFGLDVKLLNNRLSTSFDVFNRKTLGMITAAVKVPDVLGTVAPPANAADLESRGWELEISWNDRINEFKYNVGFTLFDNKAEITRFDNPAGLISTYYEGQILGEIWGYESDRFYTVDDFIEGSLNDNLTGGTLKEGVPAFIGRNPNPGDMMYKDLNGDGEISPGSSTLSDPGDRKIIGNNKRRYQYGIFGNASYKNFDFSFLLNGVGKRDLYINNNIRFPYTGEFNTMHKGQMDYWTPENTDAYFPRNYDLGGVNYGNSRLTQTKYLIDGSFLRIKNITLGYTLPQSLLSKVNIEKFRIYVSGENLHSFDNMPDGIDTELQSKDQGFYYPLIRSFNVGLNVTF</sequence>
<keyword evidence="5 10" id="KW-0812">Transmembrane</keyword>
<keyword evidence="2 10" id="KW-0813">Transport</keyword>
<dbReference type="Pfam" id="PF13715">
    <property type="entry name" value="CarbopepD_reg_2"/>
    <property type="match status" value="1"/>
</dbReference>
<reference evidence="13" key="1">
    <citation type="journal article" date="2018" name="Int. J. Syst. Evol. Microbiol.">
        <title>Carboxylicivirga sediminis sp. nov., isolated from coastal sediment.</title>
        <authorList>
            <person name="Wang F.Q."/>
            <person name="Ren L.H."/>
            <person name="Zou R.J."/>
            <person name="Sun Y.Z."/>
            <person name="Liu X.J."/>
            <person name="Jiang F."/>
            <person name="Liu L.J."/>
        </authorList>
    </citation>
    <scope>NUCLEOTIDE SEQUENCE</scope>
    <source>
        <strain evidence="13">JR1</strain>
    </source>
</reference>
<evidence type="ECO:0000256" key="6">
    <source>
        <dbReference type="ARBA" id="ARBA00023004"/>
    </source>
</evidence>
<dbReference type="NCBIfam" id="TIGR04056">
    <property type="entry name" value="OMP_RagA_SusC"/>
    <property type="match status" value="1"/>
</dbReference>
<dbReference type="Pfam" id="PF00593">
    <property type="entry name" value="TonB_dep_Rec_b-barrel"/>
    <property type="match status" value="1"/>
</dbReference>
<gene>
    <name evidence="13" type="ORF">KDU71_08740</name>
</gene>
<dbReference type="Gene3D" id="2.170.130.10">
    <property type="entry name" value="TonB-dependent receptor, plug domain"/>
    <property type="match status" value="1"/>
</dbReference>
<evidence type="ECO:0000256" key="5">
    <source>
        <dbReference type="ARBA" id="ARBA00022692"/>
    </source>
</evidence>
<dbReference type="Pfam" id="PF07715">
    <property type="entry name" value="Plug"/>
    <property type="match status" value="1"/>
</dbReference>
<protein>
    <submittedName>
        <fullName evidence="13">TonB-dependent receptor</fullName>
    </submittedName>
</protein>
<accession>A0A941F468</accession>
<dbReference type="InterPro" id="IPR037066">
    <property type="entry name" value="Plug_dom_sf"/>
</dbReference>
<evidence type="ECO:0000256" key="2">
    <source>
        <dbReference type="ARBA" id="ARBA00022448"/>
    </source>
</evidence>
<dbReference type="Gene3D" id="2.40.170.20">
    <property type="entry name" value="TonB-dependent receptor, beta-barrel domain"/>
    <property type="match status" value="1"/>
</dbReference>
<keyword evidence="6" id="KW-0408">Iron</keyword>
<dbReference type="Pfam" id="PF07660">
    <property type="entry name" value="STN"/>
    <property type="match status" value="1"/>
</dbReference>
<evidence type="ECO:0000256" key="9">
    <source>
        <dbReference type="ARBA" id="ARBA00023237"/>
    </source>
</evidence>
<comment type="similarity">
    <text evidence="10 11">Belongs to the TonB-dependent receptor family.</text>
</comment>
<evidence type="ECO:0000313" key="13">
    <source>
        <dbReference type="EMBL" id="MBR8535643.1"/>
    </source>
</evidence>
<keyword evidence="3 10" id="KW-1134">Transmembrane beta strand</keyword>
<dbReference type="RefSeq" id="WP_212189735.1">
    <property type="nucleotide sequence ID" value="NZ_JAGTAR010000011.1"/>
</dbReference>
<dbReference type="NCBIfam" id="TIGR04057">
    <property type="entry name" value="SusC_RagA_signa"/>
    <property type="match status" value="1"/>
</dbReference>
<dbReference type="Proteomes" id="UP000679220">
    <property type="component" value="Unassembled WGS sequence"/>
</dbReference>
<comment type="caution">
    <text evidence="13">The sequence shown here is derived from an EMBL/GenBank/DDBJ whole genome shotgun (WGS) entry which is preliminary data.</text>
</comment>
<evidence type="ECO:0000256" key="1">
    <source>
        <dbReference type="ARBA" id="ARBA00004571"/>
    </source>
</evidence>
<reference evidence="13" key="2">
    <citation type="submission" date="2021-04" db="EMBL/GenBank/DDBJ databases">
        <authorList>
            <person name="Zhang T."/>
            <person name="Zhang Y."/>
            <person name="Lu D."/>
            <person name="Zuo D."/>
            <person name="Du Z."/>
        </authorList>
    </citation>
    <scope>NUCLEOTIDE SEQUENCE</scope>
    <source>
        <strain evidence="13">JR1</strain>
    </source>
</reference>
<dbReference type="SUPFAM" id="SSF49464">
    <property type="entry name" value="Carboxypeptidase regulatory domain-like"/>
    <property type="match status" value="1"/>
</dbReference>
<dbReference type="AlphaFoldDB" id="A0A941F468"/>
<dbReference type="EMBL" id="JAGTAR010000011">
    <property type="protein sequence ID" value="MBR8535643.1"/>
    <property type="molecule type" value="Genomic_DNA"/>
</dbReference>
<feature type="domain" description="Secretin/TonB short N-terminal" evidence="12">
    <location>
        <begin position="65"/>
        <end position="116"/>
    </location>
</feature>
<dbReference type="InterPro" id="IPR039426">
    <property type="entry name" value="TonB-dep_rcpt-like"/>
</dbReference>
<evidence type="ECO:0000256" key="11">
    <source>
        <dbReference type="RuleBase" id="RU003357"/>
    </source>
</evidence>